<evidence type="ECO:0000313" key="2">
    <source>
        <dbReference type="EMBL" id="GAA0456293.1"/>
    </source>
</evidence>
<dbReference type="Proteomes" id="UP001500962">
    <property type="component" value="Unassembled WGS sequence"/>
</dbReference>
<evidence type="ECO:0000313" key="3">
    <source>
        <dbReference type="Proteomes" id="UP001500962"/>
    </source>
</evidence>
<sequence length="59" mass="6845">MSDAFMCAKLLTESVTDMEQRHLRVDLTDEDIERATEYAEEHGLRMPRAYGDLIREGLD</sequence>
<dbReference type="AlphaFoldDB" id="A0AAV3SDU2"/>
<dbReference type="EMBL" id="BAAADN010000005">
    <property type="protein sequence ID" value="GAA0451471.1"/>
    <property type="molecule type" value="Genomic_DNA"/>
</dbReference>
<accession>A0AAV3SDU2</accession>
<name>A0AAV3SDU2_HALDO</name>
<protein>
    <submittedName>
        <fullName evidence="2">Uncharacterized protein</fullName>
    </submittedName>
</protein>
<organism evidence="2 3">
    <name type="scientific">Halococcus dombrowskii</name>
    <dbReference type="NCBI Taxonomy" id="179637"/>
    <lineage>
        <taxon>Archaea</taxon>
        <taxon>Methanobacteriati</taxon>
        <taxon>Methanobacteriota</taxon>
        <taxon>Stenosarchaea group</taxon>
        <taxon>Halobacteria</taxon>
        <taxon>Halobacteriales</taxon>
        <taxon>Halococcaceae</taxon>
        <taxon>Halococcus</taxon>
    </lineage>
</organism>
<proteinExistence type="predicted"/>
<evidence type="ECO:0000313" key="1">
    <source>
        <dbReference type="EMBL" id="GAA0451471.1"/>
    </source>
</evidence>
<dbReference type="EMBL" id="BAAADN010000018">
    <property type="protein sequence ID" value="GAA0456293.1"/>
    <property type="molecule type" value="Genomic_DNA"/>
</dbReference>
<comment type="caution">
    <text evidence="2">The sequence shown here is derived from an EMBL/GenBank/DDBJ whole genome shotgun (WGS) entry which is preliminary data.</text>
</comment>
<gene>
    <name evidence="1" type="ORF">GCM10008985_03890</name>
    <name evidence="2" type="ORF">GCM10008985_10340</name>
</gene>
<reference evidence="2" key="1">
    <citation type="journal article" date="2014" name="Int. J. Syst. Evol. Microbiol.">
        <title>Complete genome sequence of Corynebacterium casei LMG S-19264T (=DSM 44701T), isolated from a smear-ripened cheese.</title>
        <authorList>
            <consortium name="US DOE Joint Genome Institute (JGI-PGF)"/>
            <person name="Walter F."/>
            <person name="Albersmeier A."/>
            <person name="Kalinowski J."/>
            <person name="Ruckert C."/>
        </authorList>
    </citation>
    <scope>NUCLEOTIDE SEQUENCE</scope>
    <source>
        <strain evidence="2">JCM 12289</strain>
    </source>
</reference>
<reference evidence="2" key="2">
    <citation type="submission" date="2023-12" db="EMBL/GenBank/DDBJ databases">
        <authorList>
            <person name="Sun Q."/>
            <person name="Inoue M."/>
        </authorList>
    </citation>
    <scope>NUCLEOTIDE SEQUENCE</scope>
    <source>
        <strain evidence="2">JCM 12289</strain>
    </source>
</reference>